<evidence type="ECO:0000313" key="4">
    <source>
        <dbReference type="Proteomes" id="UP000185427"/>
    </source>
</evidence>
<dbReference type="PROSITE" id="PS51782">
    <property type="entry name" value="LYSM"/>
    <property type="match status" value="3"/>
</dbReference>
<dbReference type="SMART" id="SM00257">
    <property type="entry name" value="LysM"/>
    <property type="match status" value="3"/>
</dbReference>
<dbReference type="EMBL" id="CP019030">
    <property type="protein sequence ID" value="APU45381.1"/>
    <property type="molecule type" value="Genomic_DNA"/>
</dbReference>
<gene>
    <name evidence="3" type="ORF">BUW47_02505</name>
</gene>
<organism evidence="3 4">
    <name type="scientific">Limosilactobacillus fermentum</name>
    <name type="common">Lactobacillus fermentum</name>
    <dbReference type="NCBI Taxonomy" id="1613"/>
    <lineage>
        <taxon>Bacteria</taxon>
        <taxon>Bacillati</taxon>
        <taxon>Bacillota</taxon>
        <taxon>Bacilli</taxon>
        <taxon>Lactobacillales</taxon>
        <taxon>Lactobacillaceae</taxon>
        <taxon>Limosilactobacillus</taxon>
    </lineage>
</organism>
<dbReference type="GO" id="GO:0016998">
    <property type="term" value="P:cell wall macromolecule catabolic process"/>
    <property type="evidence" value="ECO:0007669"/>
    <property type="project" value="InterPro"/>
</dbReference>
<evidence type="ECO:0000259" key="2">
    <source>
        <dbReference type="PROSITE" id="PS51782"/>
    </source>
</evidence>
<dbReference type="Gene3D" id="3.10.350.10">
    <property type="entry name" value="LysM domain"/>
    <property type="match status" value="3"/>
</dbReference>
<name>A0A1L7GTR4_LIMFE</name>
<reference evidence="3 4" key="1">
    <citation type="submission" date="2016-12" db="EMBL/GenBank/DDBJ databases">
        <title>Complete Genome Sequence of Lactobacillus fermentum Strain SNUV175, a Probiotic for Treatment of Bacterial Vaginosis.</title>
        <authorList>
            <person name="Lee S."/>
            <person name="You H.J."/>
            <person name="Kwon B."/>
            <person name="Ko G."/>
        </authorList>
    </citation>
    <scope>NUCLEOTIDE SEQUENCE [LARGE SCALE GENOMIC DNA]</scope>
    <source>
        <strain evidence="3 4">SNUV175</strain>
    </source>
</reference>
<dbReference type="Pfam" id="PF01476">
    <property type="entry name" value="LysM"/>
    <property type="match status" value="3"/>
</dbReference>
<dbReference type="SUPFAM" id="SSF51445">
    <property type="entry name" value="(Trans)glycosidases"/>
    <property type="match status" value="1"/>
</dbReference>
<sequence length="387" mass="41456">MSQTARQRQLIPRRSHKMAVRNPFIDVSSYQPDTVAFFQTAKNQGAQGVVVKLTEGSEDGSNYINPRAAAQIHNALAVGLRVACYHFARYTSIPDAQNEAQFFVKVARQFGMYDDTLMIDDAEVNSANDYQGATLAFLQEVEALGYKSTGVYSMRSFFTGGILNSHGFGNRKKWIAGYRVTSLGIDNANAWQYTDHGIMGIDTSFDFDGAFTTGKASGSVPSTPVPAPQPVEHVGKPADGTYIVQSGDTLSGIAGKYNTTWQTLAAINSLGNPNLLQVGQVLKVTGESSPQNTYYVQAGDTLSGIASKFGTTVSGLVSLNHIANPNVIYVGQKIMLGDTGQSNAYTVQSGDTLSGIASAHGTTWQALAAKNHISNPNMIFVGQTIQL</sequence>
<keyword evidence="3" id="KW-0378">Hydrolase</keyword>
<dbReference type="AlphaFoldDB" id="A0A1L7GTR4"/>
<dbReference type="Gene3D" id="3.20.20.80">
    <property type="entry name" value="Glycosidases"/>
    <property type="match status" value="1"/>
</dbReference>
<dbReference type="GO" id="GO:0009253">
    <property type="term" value="P:peptidoglycan catabolic process"/>
    <property type="evidence" value="ECO:0007669"/>
    <property type="project" value="InterPro"/>
</dbReference>
<evidence type="ECO:0000313" key="3">
    <source>
        <dbReference type="EMBL" id="APU45381.1"/>
    </source>
</evidence>
<feature type="domain" description="LysM" evidence="2">
    <location>
        <begin position="240"/>
        <end position="284"/>
    </location>
</feature>
<dbReference type="PROSITE" id="PS51904">
    <property type="entry name" value="GLYCOSYL_HYDROL_F25_2"/>
    <property type="match status" value="1"/>
</dbReference>
<dbReference type="InterPro" id="IPR017853">
    <property type="entry name" value="GH"/>
</dbReference>
<dbReference type="Proteomes" id="UP000185427">
    <property type="component" value="Chromosome"/>
</dbReference>
<dbReference type="PANTHER" id="PTHR33734">
    <property type="entry name" value="LYSM DOMAIN-CONTAINING GPI-ANCHORED PROTEIN 2"/>
    <property type="match status" value="1"/>
</dbReference>
<dbReference type="CDD" id="cd00118">
    <property type="entry name" value="LysM"/>
    <property type="match status" value="3"/>
</dbReference>
<proteinExistence type="inferred from homology"/>
<comment type="similarity">
    <text evidence="1">Belongs to the glycosyl hydrolase 25 family.</text>
</comment>
<feature type="domain" description="LysM" evidence="2">
    <location>
        <begin position="292"/>
        <end position="336"/>
    </location>
</feature>
<dbReference type="GO" id="GO:0003796">
    <property type="term" value="F:lysozyme activity"/>
    <property type="evidence" value="ECO:0007669"/>
    <property type="project" value="InterPro"/>
</dbReference>
<dbReference type="InterPro" id="IPR002053">
    <property type="entry name" value="Glyco_hydro_25"/>
</dbReference>
<dbReference type="PANTHER" id="PTHR33734:SF22">
    <property type="entry name" value="MEMBRANE-BOUND LYTIC MUREIN TRANSGLYCOSYLASE D"/>
    <property type="match status" value="1"/>
</dbReference>
<dbReference type="OrthoDB" id="2312598at2"/>
<dbReference type="InterPro" id="IPR036779">
    <property type="entry name" value="LysM_dom_sf"/>
</dbReference>
<protein>
    <submittedName>
        <fullName evidence="3">Glycoside hydrolase family 25</fullName>
    </submittedName>
</protein>
<dbReference type="GO" id="GO:0008932">
    <property type="term" value="F:lytic endotransglycosylase activity"/>
    <property type="evidence" value="ECO:0007669"/>
    <property type="project" value="TreeGrafter"/>
</dbReference>
<dbReference type="Pfam" id="PF01183">
    <property type="entry name" value="Glyco_hydro_25"/>
    <property type="match status" value="1"/>
</dbReference>
<feature type="domain" description="LysM" evidence="2">
    <location>
        <begin position="343"/>
        <end position="387"/>
    </location>
</feature>
<dbReference type="SUPFAM" id="SSF54106">
    <property type="entry name" value="LysM domain"/>
    <property type="match status" value="3"/>
</dbReference>
<evidence type="ECO:0000256" key="1">
    <source>
        <dbReference type="ARBA" id="ARBA00010646"/>
    </source>
</evidence>
<accession>A0A1L7GTR4</accession>
<dbReference type="InterPro" id="IPR018392">
    <property type="entry name" value="LysM"/>
</dbReference>